<dbReference type="InterPro" id="IPR014729">
    <property type="entry name" value="Rossmann-like_a/b/a_fold"/>
</dbReference>
<dbReference type="Proteomes" id="UP000321234">
    <property type="component" value="Unassembled WGS sequence"/>
</dbReference>
<protein>
    <recommendedName>
        <fullName evidence="3">Indole-3-glycerol phosphate synthase</fullName>
    </recommendedName>
</protein>
<dbReference type="AlphaFoldDB" id="A0A5C8ZKE9"/>
<reference evidence="1 2" key="1">
    <citation type="submission" date="2019-07" db="EMBL/GenBank/DDBJ databases">
        <title>Quadrisphaera sp. strain DD2A genome sequencing and assembly.</title>
        <authorList>
            <person name="Kim I."/>
        </authorList>
    </citation>
    <scope>NUCLEOTIDE SEQUENCE [LARGE SCALE GENOMIC DNA]</scope>
    <source>
        <strain evidence="1 2">DD2A</strain>
    </source>
</reference>
<name>A0A5C8ZKE9_9ACTN</name>
<accession>A0A5C8ZKE9</accession>
<dbReference type="OrthoDB" id="3825223at2"/>
<dbReference type="EMBL" id="VKAC01000002">
    <property type="protein sequence ID" value="TXR57639.1"/>
    <property type="molecule type" value="Genomic_DNA"/>
</dbReference>
<keyword evidence="2" id="KW-1185">Reference proteome</keyword>
<dbReference type="Gene3D" id="3.40.50.620">
    <property type="entry name" value="HUPs"/>
    <property type="match status" value="1"/>
</dbReference>
<dbReference type="SUPFAM" id="SSF52402">
    <property type="entry name" value="Adenine nucleotide alpha hydrolases-like"/>
    <property type="match status" value="1"/>
</dbReference>
<comment type="caution">
    <text evidence="1">The sequence shown here is derived from an EMBL/GenBank/DDBJ whole genome shotgun (WGS) entry which is preliminary data.</text>
</comment>
<organism evidence="1 2">
    <name type="scientific">Quadrisphaera setariae</name>
    <dbReference type="NCBI Taxonomy" id="2593304"/>
    <lineage>
        <taxon>Bacteria</taxon>
        <taxon>Bacillati</taxon>
        <taxon>Actinomycetota</taxon>
        <taxon>Actinomycetes</taxon>
        <taxon>Kineosporiales</taxon>
        <taxon>Kineosporiaceae</taxon>
        <taxon>Quadrisphaera</taxon>
    </lineage>
</organism>
<evidence type="ECO:0008006" key="3">
    <source>
        <dbReference type="Google" id="ProtNLM"/>
    </source>
</evidence>
<proteinExistence type="predicted"/>
<sequence length="150" mass="16268">MEGPDAERVLALHEGEHLLYRVLVPADTKRSVLTEVVDRLSLAHWREAVEAVREGGRRDADTARAEASTVLDTTVAALRALGRDADGVITDDDPVPALEAAVQQHGAREVVVVTRPHAVEETFHRDWASRAREVLGVPVLHTYAGTGQVG</sequence>
<evidence type="ECO:0000313" key="1">
    <source>
        <dbReference type="EMBL" id="TXR57639.1"/>
    </source>
</evidence>
<evidence type="ECO:0000313" key="2">
    <source>
        <dbReference type="Proteomes" id="UP000321234"/>
    </source>
</evidence>
<gene>
    <name evidence="1" type="ORF">FMM08_03460</name>
</gene>